<gene>
    <name evidence="3" type="ORF">GCT13_13150</name>
</gene>
<dbReference type="InterPro" id="IPR000209">
    <property type="entry name" value="Peptidase_S8/S53_dom"/>
</dbReference>
<protein>
    <submittedName>
        <fullName evidence="3">DUF4214 domain-containing protein</fullName>
    </submittedName>
</protein>
<evidence type="ECO:0000256" key="1">
    <source>
        <dbReference type="PROSITE-ProRule" id="PRU01240"/>
    </source>
</evidence>
<dbReference type="AlphaFoldDB" id="A0A7X1N9F7"/>
<dbReference type="RefSeq" id="WP_152758595.1">
    <property type="nucleotide sequence ID" value="NZ_WHNP01000010.1"/>
</dbReference>
<comment type="caution">
    <text evidence="1">Lacks conserved residue(s) required for the propagation of feature annotation.</text>
</comment>
<name>A0A7X1N9F7_9BURK</name>
<evidence type="ECO:0000313" key="3">
    <source>
        <dbReference type="EMBL" id="MPW17859.1"/>
    </source>
</evidence>
<dbReference type="PROSITE" id="PS51892">
    <property type="entry name" value="SUBTILASE"/>
    <property type="match status" value="1"/>
</dbReference>
<dbReference type="EMBL" id="WHNP01000010">
    <property type="protein sequence ID" value="MPW17859.1"/>
    <property type="molecule type" value="Genomic_DNA"/>
</dbReference>
<feature type="domain" description="Peptidase S8/S53" evidence="2">
    <location>
        <begin position="44"/>
        <end position="209"/>
    </location>
</feature>
<reference evidence="3 4" key="1">
    <citation type="submission" date="2019-10" db="EMBL/GenBank/DDBJ databases">
        <title>Paraburkholderia sp. isolated from nodules of Mimosa pudica from Brazilian Atlantic Forest soils.</title>
        <authorList>
            <person name="Paulitsch F."/>
            <person name="Hungria M."/>
            <person name="Dall'Agnol R."/>
        </authorList>
    </citation>
    <scope>NUCLEOTIDE SEQUENCE [LARGE SCALE GENOMIC DNA]</scope>
    <source>
        <strain evidence="3 4">CNPSo 3157</strain>
    </source>
</reference>
<dbReference type="Pfam" id="PF00082">
    <property type="entry name" value="Peptidase_S8"/>
    <property type="match status" value="1"/>
</dbReference>
<sequence>MNVANYALIDDIQNTAGEHHADMVTATINNYVSQYGFSSYQTQAFQFPNSWNTEATQINSDVASITSPVVNNSWADLAASHSPNAWLTDGPDIYRALEDAFLSGKTMVFAAGNQGASSPNTASFEGSTSFVISVSAMDPDPNGHEQLASYSSANPAMTNYVTLGTVANYPQNPTAIGTSFAAPRITALISMLDAEYGGQLTQSDIHTILDQGSVGENLSQENQPNMPTYVYHVIDDTTFGNILHMQYTPGECTVRMEVSGLYNLLLDRVADTGGLNFYTNLAATQGLGVVGAQLKASPEYQTVSGHTINEVSLMEDVQAMYHVFLGRESDDVGLAWWVDHIAHDNAPTNQQISITGQHIDISQYEQAFVAAAGQHLPSWF</sequence>
<dbReference type="Proteomes" id="UP000484381">
    <property type="component" value="Unassembled WGS sequence"/>
</dbReference>
<dbReference type="CDD" id="cd00306">
    <property type="entry name" value="Peptidases_S8_S53"/>
    <property type="match status" value="1"/>
</dbReference>
<dbReference type="GO" id="GO:0004252">
    <property type="term" value="F:serine-type endopeptidase activity"/>
    <property type="evidence" value="ECO:0007669"/>
    <property type="project" value="InterPro"/>
</dbReference>
<evidence type="ECO:0000259" key="2">
    <source>
        <dbReference type="Pfam" id="PF00082"/>
    </source>
</evidence>
<comment type="similarity">
    <text evidence="1">Belongs to the peptidase S8 family.</text>
</comment>
<dbReference type="GO" id="GO:0006508">
    <property type="term" value="P:proteolysis"/>
    <property type="evidence" value="ECO:0007669"/>
    <property type="project" value="InterPro"/>
</dbReference>
<dbReference type="SUPFAM" id="SSF52743">
    <property type="entry name" value="Subtilisin-like"/>
    <property type="match status" value="1"/>
</dbReference>
<accession>A0A7X1N9F7</accession>
<organism evidence="3 4">
    <name type="scientific">Paraburkholderia franconis</name>
    <dbReference type="NCBI Taxonomy" id="2654983"/>
    <lineage>
        <taxon>Bacteria</taxon>
        <taxon>Pseudomonadati</taxon>
        <taxon>Pseudomonadota</taxon>
        <taxon>Betaproteobacteria</taxon>
        <taxon>Burkholderiales</taxon>
        <taxon>Burkholderiaceae</taxon>
        <taxon>Paraburkholderia</taxon>
    </lineage>
</organism>
<dbReference type="InterPro" id="IPR036852">
    <property type="entry name" value="Peptidase_S8/S53_dom_sf"/>
</dbReference>
<evidence type="ECO:0000313" key="4">
    <source>
        <dbReference type="Proteomes" id="UP000484381"/>
    </source>
</evidence>
<proteinExistence type="inferred from homology"/>
<comment type="caution">
    <text evidence="3">The sequence shown here is derived from an EMBL/GenBank/DDBJ whole genome shotgun (WGS) entry which is preliminary data.</text>
</comment>
<dbReference type="Gene3D" id="3.40.50.200">
    <property type="entry name" value="Peptidase S8/S53 domain"/>
    <property type="match status" value="1"/>
</dbReference>
<keyword evidence="4" id="KW-1185">Reference proteome</keyword>